<name>A0ABD1D2W4_CULPP</name>
<reference evidence="1 2" key="1">
    <citation type="submission" date="2024-05" db="EMBL/GenBank/DDBJ databases">
        <title>Culex pipiens pipiens assembly and annotation.</title>
        <authorList>
            <person name="Alout H."/>
            <person name="Durand T."/>
        </authorList>
    </citation>
    <scope>NUCLEOTIDE SEQUENCE [LARGE SCALE GENOMIC DNA]</scope>
    <source>
        <strain evidence="1">HA-2024</strain>
        <tissue evidence="1">Whole body</tissue>
    </source>
</reference>
<dbReference type="AlphaFoldDB" id="A0ABD1D2W4"/>
<comment type="caution">
    <text evidence="1">The sequence shown here is derived from an EMBL/GenBank/DDBJ whole genome shotgun (WGS) entry which is preliminary data.</text>
</comment>
<accession>A0ABD1D2W4</accession>
<evidence type="ECO:0000313" key="1">
    <source>
        <dbReference type="EMBL" id="KAL1391567.1"/>
    </source>
</evidence>
<evidence type="ECO:0000313" key="2">
    <source>
        <dbReference type="Proteomes" id="UP001562425"/>
    </source>
</evidence>
<proteinExistence type="predicted"/>
<gene>
    <name evidence="1" type="ORF">pipiens_012300</name>
</gene>
<keyword evidence="2" id="KW-1185">Reference proteome</keyword>
<protein>
    <submittedName>
        <fullName evidence="1">Uncharacterized protein</fullName>
    </submittedName>
</protein>
<dbReference type="EMBL" id="JBEHCU010007837">
    <property type="protein sequence ID" value="KAL1391567.1"/>
    <property type="molecule type" value="Genomic_DNA"/>
</dbReference>
<organism evidence="1 2">
    <name type="scientific">Culex pipiens pipiens</name>
    <name type="common">Northern house mosquito</name>
    <dbReference type="NCBI Taxonomy" id="38569"/>
    <lineage>
        <taxon>Eukaryota</taxon>
        <taxon>Metazoa</taxon>
        <taxon>Ecdysozoa</taxon>
        <taxon>Arthropoda</taxon>
        <taxon>Hexapoda</taxon>
        <taxon>Insecta</taxon>
        <taxon>Pterygota</taxon>
        <taxon>Neoptera</taxon>
        <taxon>Endopterygota</taxon>
        <taxon>Diptera</taxon>
        <taxon>Nematocera</taxon>
        <taxon>Culicoidea</taxon>
        <taxon>Culicidae</taxon>
        <taxon>Culicinae</taxon>
        <taxon>Culicini</taxon>
        <taxon>Culex</taxon>
        <taxon>Culex</taxon>
    </lineage>
</organism>
<dbReference type="Proteomes" id="UP001562425">
    <property type="component" value="Unassembled WGS sequence"/>
</dbReference>
<sequence length="70" mass="8002">MEVLIKELIERLKVDATDSQTAKHMIQLLELGMLAPKLIIQHLSTLSDELRNLESYVVRNCVLQIVTELT</sequence>